<dbReference type="NCBIfam" id="TIGR04057">
    <property type="entry name" value="SusC_RagA_signa"/>
    <property type="match status" value="1"/>
</dbReference>
<dbReference type="Pfam" id="PF00593">
    <property type="entry name" value="TonB_dep_Rec_b-barrel"/>
    <property type="match status" value="1"/>
</dbReference>
<dbReference type="RefSeq" id="WP_202007913.1">
    <property type="nucleotide sequence ID" value="NZ_JAERRB010000001.1"/>
</dbReference>
<gene>
    <name evidence="12" type="ORF">JI741_05125</name>
</gene>
<evidence type="ECO:0000256" key="2">
    <source>
        <dbReference type="ARBA" id="ARBA00022448"/>
    </source>
</evidence>
<evidence type="ECO:0000256" key="4">
    <source>
        <dbReference type="ARBA" id="ARBA00022692"/>
    </source>
</evidence>
<accession>A0ABS1KPF8</accession>
<dbReference type="SUPFAM" id="SSF49464">
    <property type="entry name" value="Carboxypeptidase regulatory domain-like"/>
    <property type="match status" value="1"/>
</dbReference>
<evidence type="ECO:0000256" key="5">
    <source>
        <dbReference type="ARBA" id="ARBA00023077"/>
    </source>
</evidence>
<reference evidence="12 13" key="1">
    <citation type="submission" date="2021-01" db="EMBL/GenBank/DDBJ databases">
        <title>Chryseolinea sp. Jin1 Genome sequencing and assembly.</title>
        <authorList>
            <person name="Kim I."/>
        </authorList>
    </citation>
    <scope>NUCLEOTIDE SEQUENCE [LARGE SCALE GENOMIC DNA]</scope>
    <source>
        <strain evidence="12 13">Jin1</strain>
    </source>
</reference>
<evidence type="ECO:0000256" key="8">
    <source>
        <dbReference type="PROSITE-ProRule" id="PRU01360"/>
    </source>
</evidence>
<keyword evidence="6 8" id="KW-0472">Membrane</keyword>
<evidence type="ECO:0000259" key="10">
    <source>
        <dbReference type="Pfam" id="PF00593"/>
    </source>
</evidence>
<dbReference type="PROSITE" id="PS52016">
    <property type="entry name" value="TONB_DEPENDENT_REC_3"/>
    <property type="match status" value="1"/>
</dbReference>
<protein>
    <submittedName>
        <fullName evidence="12">TonB-dependent receptor</fullName>
    </submittedName>
</protein>
<organism evidence="12 13">
    <name type="scientific">Chryseolinea lacunae</name>
    <dbReference type="NCBI Taxonomy" id="2801331"/>
    <lineage>
        <taxon>Bacteria</taxon>
        <taxon>Pseudomonadati</taxon>
        <taxon>Bacteroidota</taxon>
        <taxon>Cytophagia</taxon>
        <taxon>Cytophagales</taxon>
        <taxon>Fulvivirgaceae</taxon>
        <taxon>Chryseolinea</taxon>
    </lineage>
</organism>
<dbReference type="InterPro" id="IPR023996">
    <property type="entry name" value="TonB-dep_OMP_SusC/RagA"/>
</dbReference>
<feature type="domain" description="TonB-dependent receptor-like beta-barrel" evidence="10">
    <location>
        <begin position="508"/>
        <end position="923"/>
    </location>
</feature>
<dbReference type="InterPro" id="IPR012910">
    <property type="entry name" value="Plug_dom"/>
</dbReference>
<dbReference type="Pfam" id="PF13715">
    <property type="entry name" value="CarbopepD_reg_2"/>
    <property type="match status" value="1"/>
</dbReference>
<dbReference type="Gene3D" id="2.40.170.20">
    <property type="entry name" value="TonB-dependent receptor, beta-barrel domain"/>
    <property type="match status" value="1"/>
</dbReference>
<keyword evidence="3 8" id="KW-1134">Transmembrane beta strand</keyword>
<evidence type="ECO:0000256" key="6">
    <source>
        <dbReference type="ARBA" id="ARBA00023136"/>
    </source>
</evidence>
<keyword evidence="4 8" id="KW-0812">Transmembrane</keyword>
<sequence>MNIYTWPERYVLLRRVMKISFIQLILTLALTSLSYAHTALGQAVLERDVTLSFSHVKLEKVLQQLEKSGDIKFAYSSRVVNDQQLVSVEVKNEKLGVVLRKLLSPLGISFEFIGGRISLFPANTSELKPDDTAPPRTVNVTVSGTVTDDLGEALPGVNVLEKGTSNGTTTDANGAFSVSVSENATLVFSFIGYTTQDVALDNRTTLAVRMMPDVQSLNEVVVVGYGTQEKKDLTGSVSSVTSDILANRQSVQVSDALQGTMAGVTVTRTDGQPGGGSTVRIRGVTSLNVNDPLVIVDGVPGLGINDVNPNDVESLTVLKDAASQAIYGARAAAGVILITTKRGKEGKLQLNYDYEYGVSRPTELPTFVGAKTYRNMINERSTNDGGGKIYDQAINDQYDELHATNPDLYPDTDWQGLTLSKKTTNRQRHDLSMTVGTDKVKTRASLSYVSEDGLYANKKYDRYTFRVNNNLKMFKWLEANIDLYYKQTNSLDPSLAGTDNVMRLARLYPNVYSAIRTDNLWGEGKDGENNLAVTQQGGTLDQKYKQLSGIIGVTITPLEGLTIKGNFSPTYNFNKYDLFVTPPLIPRQGSTTQFWPQKPTGLDKRETDITTLTRQVTINYSKKFKDHHLDVLAGYEEIGTAYEEVRTASNNLVVNLPSLTFGDPSLTTNNLFASENALRSYFGRLSYDYKGRYLLQSNLRADGSSRFAPENRWGLFPSLSLGWVVSNESFALPAFISYLKARVSYGEVGNERIGEERTDGNEFFNFYPYQSLYERSNVIFYDGAAFTPRTGIRQDFLADQSIVWETTRTVDGGIDIGLFNDKFLLSLDYYRKNTDNIILTLDLPNYLGYQDDTKTNVGSMRVTGLDLEATYKNSIGDLTYSVSGNVSSVASEVTDVGGRNDFTTEGGTKINIKGSEFNEWYGYQTRGIYQTVEEANNYGVKASAGDVWIVDQLTEDTNNDGVPDAGDKIINERDRVPLGASLPKFTYGGNINLQYKGFDLSVVFNGVGQHTRRYDGFQVTPFGENFGNAPSVLEGNYWSLTNTPEQNLQAKYPRLSSKSEVNNNAVSDFWLFNGSYFRVKNITLGYTLPASAIARIKLTQLRFYVGLRDYFTVQRNFLPGWDPEASNTGYPIMKSVLFGVNVKL</sequence>
<keyword evidence="12" id="KW-0675">Receptor</keyword>
<comment type="subcellular location">
    <subcellularLocation>
        <location evidence="1 8">Cell outer membrane</location>
        <topology evidence="1 8">Multi-pass membrane protein</topology>
    </subcellularLocation>
</comment>
<dbReference type="InterPro" id="IPR008969">
    <property type="entry name" value="CarboxyPept-like_regulatory"/>
</dbReference>
<dbReference type="InterPro" id="IPR023997">
    <property type="entry name" value="TonB-dep_OMP_SusC/RagA_CS"/>
</dbReference>
<evidence type="ECO:0000256" key="9">
    <source>
        <dbReference type="RuleBase" id="RU003357"/>
    </source>
</evidence>
<keyword evidence="13" id="KW-1185">Reference proteome</keyword>
<evidence type="ECO:0000259" key="11">
    <source>
        <dbReference type="Pfam" id="PF07715"/>
    </source>
</evidence>
<dbReference type="InterPro" id="IPR039426">
    <property type="entry name" value="TonB-dep_rcpt-like"/>
</dbReference>
<evidence type="ECO:0000256" key="1">
    <source>
        <dbReference type="ARBA" id="ARBA00004571"/>
    </source>
</evidence>
<dbReference type="InterPro" id="IPR037066">
    <property type="entry name" value="Plug_dom_sf"/>
</dbReference>
<feature type="domain" description="TonB-dependent receptor plug" evidence="11">
    <location>
        <begin position="230"/>
        <end position="335"/>
    </location>
</feature>
<keyword evidence="2 8" id="KW-0813">Transport</keyword>
<evidence type="ECO:0000313" key="12">
    <source>
        <dbReference type="EMBL" id="MBL0740587.1"/>
    </source>
</evidence>
<dbReference type="Proteomes" id="UP000613030">
    <property type="component" value="Unassembled WGS sequence"/>
</dbReference>
<name>A0ABS1KPF8_9BACT</name>
<dbReference type="InterPro" id="IPR036942">
    <property type="entry name" value="Beta-barrel_TonB_sf"/>
</dbReference>
<proteinExistence type="inferred from homology"/>
<comment type="similarity">
    <text evidence="8 9">Belongs to the TonB-dependent receptor family.</text>
</comment>
<dbReference type="Gene3D" id="3.55.50.30">
    <property type="match status" value="1"/>
</dbReference>
<keyword evidence="5 9" id="KW-0798">TonB box</keyword>
<comment type="caution">
    <text evidence="12">The sequence shown here is derived from an EMBL/GenBank/DDBJ whole genome shotgun (WGS) entry which is preliminary data.</text>
</comment>
<dbReference type="SUPFAM" id="SSF56935">
    <property type="entry name" value="Porins"/>
    <property type="match status" value="1"/>
</dbReference>
<dbReference type="Gene3D" id="2.170.130.10">
    <property type="entry name" value="TonB-dependent receptor, plug domain"/>
    <property type="match status" value="1"/>
</dbReference>
<evidence type="ECO:0000256" key="7">
    <source>
        <dbReference type="ARBA" id="ARBA00023237"/>
    </source>
</evidence>
<evidence type="ECO:0000256" key="3">
    <source>
        <dbReference type="ARBA" id="ARBA00022452"/>
    </source>
</evidence>
<evidence type="ECO:0000313" key="13">
    <source>
        <dbReference type="Proteomes" id="UP000613030"/>
    </source>
</evidence>
<dbReference type="EMBL" id="JAERRB010000001">
    <property type="protein sequence ID" value="MBL0740587.1"/>
    <property type="molecule type" value="Genomic_DNA"/>
</dbReference>
<dbReference type="Gene3D" id="2.60.40.1120">
    <property type="entry name" value="Carboxypeptidase-like, regulatory domain"/>
    <property type="match status" value="1"/>
</dbReference>
<dbReference type="InterPro" id="IPR000531">
    <property type="entry name" value="Beta-barrel_TonB"/>
</dbReference>
<dbReference type="Pfam" id="PF07715">
    <property type="entry name" value="Plug"/>
    <property type="match status" value="1"/>
</dbReference>
<keyword evidence="7 8" id="KW-0998">Cell outer membrane</keyword>
<dbReference type="NCBIfam" id="TIGR04056">
    <property type="entry name" value="OMP_RagA_SusC"/>
    <property type="match status" value="1"/>
</dbReference>